<sequence>MFNFIRALVKPPFYPTRPPLPHEAAQGGGGARLRRAAGGVPWTPVFAKEKAMWPTMSLEEFLANPLAAIREIAASEKIYFITENGEPILDVRPWRSGPDEKLRGSVLYCGDVVTPAEDPFRQAE</sequence>
<evidence type="ECO:0000313" key="1">
    <source>
        <dbReference type="EMBL" id="MRW93394.1"/>
    </source>
</evidence>
<dbReference type="AlphaFoldDB" id="A0A6I2L973"/>
<comment type="caution">
    <text evidence="1">The sequence shown here is derived from an EMBL/GenBank/DDBJ whole genome shotgun (WGS) entry which is preliminary data.</text>
</comment>
<proteinExistence type="predicted"/>
<dbReference type="RefSeq" id="WP_154381750.1">
    <property type="nucleotide sequence ID" value="NZ_WKJK01000016.1"/>
</dbReference>
<evidence type="ECO:0000313" key="2">
    <source>
        <dbReference type="Proteomes" id="UP000433309"/>
    </source>
</evidence>
<dbReference type="EMBL" id="WKJK01000016">
    <property type="protein sequence ID" value="MRW93394.1"/>
    <property type="molecule type" value="Genomic_DNA"/>
</dbReference>
<dbReference type="Proteomes" id="UP000433309">
    <property type="component" value="Unassembled WGS sequence"/>
</dbReference>
<reference evidence="1 2" key="1">
    <citation type="submission" date="2019-11" db="EMBL/GenBank/DDBJ databases">
        <title>Novel species isolated from a subtropical stream in China.</title>
        <authorList>
            <person name="Lu H."/>
        </authorList>
    </citation>
    <scope>NUCLEOTIDE SEQUENCE [LARGE SCALE GENOMIC DNA]</scope>
    <source>
        <strain evidence="1 2">FT80W</strain>
    </source>
</reference>
<keyword evidence="2" id="KW-1185">Reference proteome</keyword>
<name>A0A6I2L973_9BURK</name>
<evidence type="ECO:0008006" key="3">
    <source>
        <dbReference type="Google" id="ProtNLM"/>
    </source>
</evidence>
<accession>A0A6I2L973</accession>
<organism evidence="1 2">
    <name type="scientific">Duganella guangzhouensis</name>
    <dbReference type="NCBI Taxonomy" id="2666084"/>
    <lineage>
        <taxon>Bacteria</taxon>
        <taxon>Pseudomonadati</taxon>
        <taxon>Pseudomonadota</taxon>
        <taxon>Betaproteobacteria</taxon>
        <taxon>Burkholderiales</taxon>
        <taxon>Oxalobacteraceae</taxon>
        <taxon>Telluria group</taxon>
        <taxon>Duganella</taxon>
    </lineage>
</organism>
<gene>
    <name evidence="1" type="ORF">GJ699_25725</name>
</gene>
<protein>
    <recommendedName>
        <fullName evidence="3">Type II toxin-antitoxin system Phd/YefM family antitoxin</fullName>
    </recommendedName>
</protein>